<proteinExistence type="inferred from homology"/>
<dbReference type="PANTHER" id="PTHR22603:SF93">
    <property type="entry name" value="RE24176P"/>
    <property type="match status" value="1"/>
</dbReference>
<dbReference type="GO" id="GO:0006646">
    <property type="term" value="P:phosphatidylethanolamine biosynthetic process"/>
    <property type="evidence" value="ECO:0007669"/>
    <property type="project" value="TreeGrafter"/>
</dbReference>
<evidence type="ECO:0000313" key="5">
    <source>
        <dbReference type="RefSeq" id="XP_027193912.1"/>
    </source>
</evidence>
<keyword evidence="2" id="KW-1208">Phospholipid metabolism</keyword>
<evidence type="ECO:0000256" key="2">
    <source>
        <dbReference type="ARBA" id="ARBA00023264"/>
    </source>
</evidence>
<protein>
    <submittedName>
        <fullName evidence="5">Choline/ethanolamine kinase-like</fullName>
    </submittedName>
</protein>
<keyword evidence="1" id="KW-0594">Phospholipid biosynthesis</keyword>
<accession>A0A6P6XKI8</accession>
<keyword evidence="1" id="KW-0443">Lipid metabolism</keyword>
<keyword evidence="1" id="KW-0444">Lipid biosynthesis</keyword>
<keyword evidence="4" id="KW-1185">Reference proteome</keyword>
<dbReference type="Pfam" id="PF01633">
    <property type="entry name" value="Choline_kinase"/>
    <property type="match status" value="2"/>
</dbReference>
<dbReference type="SUPFAM" id="SSF56112">
    <property type="entry name" value="Protein kinase-like (PK-like)"/>
    <property type="match status" value="1"/>
</dbReference>
<dbReference type="Gene3D" id="3.90.1200.10">
    <property type="match status" value="1"/>
</dbReference>
<dbReference type="GO" id="GO:0004305">
    <property type="term" value="F:ethanolamine kinase activity"/>
    <property type="evidence" value="ECO:0007669"/>
    <property type="project" value="TreeGrafter"/>
</dbReference>
<dbReference type="OrthoDB" id="3649325at2759"/>
<dbReference type="GO" id="GO:0004103">
    <property type="term" value="F:choline kinase activity"/>
    <property type="evidence" value="ECO:0007669"/>
    <property type="project" value="TreeGrafter"/>
</dbReference>
<sequence length="222" mass="26030">MLSFPRSICRKYISTWRNVNPNEIQVELMQAGLSNKLFILSVPNKEPSKAFLRLYGPLRQTLAKIIDEQTILEVLTEVKLTARIYASFEEGRIEEFLNGQMLTIDEFYTEPIYKKLISKLHLLHNLQKVKPKLLTLKGNETVIISIIRDDIHSQNALIDNDKLHLVDYEFSGFNYRAYELAVIFTEKTISYTVKEPPYFKYNWEAKHYPDETEIGHFIELLI</sequence>
<dbReference type="InParanoid" id="A0A6P6XKI8"/>
<dbReference type="GO" id="GO:0005737">
    <property type="term" value="C:cytoplasm"/>
    <property type="evidence" value="ECO:0007669"/>
    <property type="project" value="TreeGrafter"/>
</dbReference>
<comment type="similarity">
    <text evidence="3">Belongs to the choline/ethanolamine kinase family.</text>
</comment>
<organism evidence="4 5">
    <name type="scientific">Dermatophagoides pteronyssinus</name>
    <name type="common">European house dust mite</name>
    <dbReference type="NCBI Taxonomy" id="6956"/>
    <lineage>
        <taxon>Eukaryota</taxon>
        <taxon>Metazoa</taxon>
        <taxon>Ecdysozoa</taxon>
        <taxon>Arthropoda</taxon>
        <taxon>Chelicerata</taxon>
        <taxon>Arachnida</taxon>
        <taxon>Acari</taxon>
        <taxon>Acariformes</taxon>
        <taxon>Sarcoptiformes</taxon>
        <taxon>Astigmata</taxon>
        <taxon>Psoroptidia</taxon>
        <taxon>Analgoidea</taxon>
        <taxon>Pyroglyphidae</taxon>
        <taxon>Dermatophagoidinae</taxon>
        <taxon>Dermatophagoides</taxon>
    </lineage>
</organism>
<dbReference type="KEGG" id="dpte:113788646"/>
<evidence type="ECO:0000256" key="3">
    <source>
        <dbReference type="ARBA" id="ARBA00038211"/>
    </source>
</evidence>
<reference evidence="5" key="1">
    <citation type="submission" date="2025-08" db="UniProtKB">
        <authorList>
            <consortium name="RefSeq"/>
        </authorList>
    </citation>
    <scope>IDENTIFICATION</scope>
    <source>
        <strain evidence="5">Airmid</strain>
    </source>
</reference>
<dbReference type="AlphaFoldDB" id="A0A6P6XKI8"/>
<gene>
    <name evidence="5" type="primary">LOC113788646</name>
</gene>
<dbReference type="InterPro" id="IPR011009">
    <property type="entry name" value="Kinase-like_dom_sf"/>
</dbReference>
<dbReference type="Gene3D" id="3.30.200.20">
    <property type="entry name" value="Phosphorylase Kinase, domain 1"/>
    <property type="match status" value="1"/>
</dbReference>
<evidence type="ECO:0000313" key="4">
    <source>
        <dbReference type="Proteomes" id="UP000515146"/>
    </source>
</evidence>
<dbReference type="RefSeq" id="XP_027193912.1">
    <property type="nucleotide sequence ID" value="XM_027338111.1"/>
</dbReference>
<dbReference type="Proteomes" id="UP000515146">
    <property type="component" value="Unplaced"/>
</dbReference>
<evidence type="ECO:0000256" key="1">
    <source>
        <dbReference type="ARBA" id="ARBA00023209"/>
    </source>
</evidence>
<name>A0A6P6XKI8_DERPT</name>
<dbReference type="PANTHER" id="PTHR22603">
    <property type="entry name" value="CHOLINE/ETHANOALAMINE KINASE"/>
    <property type="match status" value="1"/>
</dbReference>